<name>A0ABR2M8Z3_9ASPA</name>
<proteinExistence type="predicted"/>
<gene>
    <name evidence="1" type="ORF">KSP40_PGU002803</name>
</gene>
<dbReference type="Proteomes" id="UP001412067">
    <property type="component" value="Unassembled WGS sequence"/>
</dbReference>
<reference evidence="1 2" key="1">
    <citation type="journal article" date="2022" name="Nat. Plants">
        <title>Genomes of leafy and leafless Platanthera orchids illuminate the evolution of mycoheterotrophy.</title>
        <authorList>
            <person name="Li M.H."/>
            <person name="Liu K.W."/>
            <person name="Li Z."/>
            <person name="Lu H.C."/>
            <person name="Ye Q.L."/>
            <person name="Zhang D."/>
            <person name="Wang J.Y."/>
            <person name="Li Y.F."/>
            <person name="Zhong Z.M."/>
            <person name="Liu X."/>
            <person name="Yu X."/>
            <person name="Liu D.K."/>
            <person name="Tu X.D."/>
            <person name="Liu B."/>
            <person name="Hao Y."/>
            <person name="Liao X.Y."/>
            <person name="Jiang Y.T."/>
            <person name="Sun W.H."/>
            <person name="Chen J."/>
            <person name="Chen Y.Q."/>
            <person name="Ai Y."/>
            <person name="Zhai J.W."/>
            <person name="Wu S.S."/>
            <person name="Zhou Z."/>
            <person name="Hsiao Y.Y."/>
            <person name="Wu W.L."/>
            <person name="Chen Y.Y."/>
            <person name="Lin Y.F."/>
            <person name="Hsu J.L."/>
            <person name="Li C.Y."/>
            <person name="Wang Z.W."/>
            <person name="Zhao X."/>
            <person name="Zhong W.Y."/>
            <person name="Ma X.K."/>
            <person name="Ma L."/>
            <person name="Huang J."/>
            <person name="Chen G.Z."/>
            <person name="Huang M.Z."/>
            <person name="Huang L."/>
            <person name="Peng D.H."/>
            <person name="Luo Y.B."/>
            <person name="Zou S.Q."/>
            <person name="Chen S.P."/>
            <person name="Lan S."/>
            <person name="Tsai W.C."/>
            <person name="Van de Peer Y."/>
            <person name="Liu Z.J."/>
        </authorList>
    </citation>
    <scope>NUCLEOTIDE SEQUENCE [LARGE SCALE GENOMIC DNA]</scope>
    <source>
        <strain evidence="1">Lor288</strain>
    </source>
</reference>
<evidence type="ECO:0000313" key="1">
    <source>
        <dbReference type="EMBL" id="KAK8960644.1"/>
    </source>
</evidence>
<keyword evidence="2" id="KW-1185">Reference proteome</keyword>
<organism evidence="1 2">
    <name type="scientific">Platanthera guangdongensis</name>
    <dbReference type="NCBI Taxonomy" id="2320717"/>
    <lineage>
        <taxon>Eukaryota</taxon>
        <taxon>Viridiplantae</taxon>
        <taxon>Streptophyta</taxon>
        <taxon>Embryophyta</taxon>
        <taxon>Tracheophyta</taxon>
        <taxon>Spermatophyta</taxon>
        <taxon>Magnoliopsida</taxon>
        <taxon>Liliopsida</taxon>
        <taxon>Asparagales</taxon>
        <taxon>Orchidaceae</taxon>
        <taxon>Orchidoideae</taxon>
        <taxon>Orchideae</taxon>
        <taxon>Orchidinae</taxon>
        <taxon>Platanthera</taxon>
    </lineage>
</organism>
<accession>A0ABR2M8Z3</accession>
<protein>
    <submittedName>
        <fullName evidence="1">Uncharacterized protein</fullName>
    </submittedName>
</protein>
<comment type="caution">
    <text evidence="1">The sequence shown here is derived from an EMBL/GenBank/DDBJ whole genome shotgun (WGS) entry which is preliminary data.</text>
</comment>
<sequence length="65" mass="6694">MELPSAIGDPTGNLPPGFASTISDAAGSRLLQRSSEPAGQRPSYDVLGVLDCLYILISTSSSAQI</sequence>
<dbReference type="EMBL" id="JBBWWR010000010">
    <property type="protein sequence ID" value="KAK8960644.1"/>
    <property type="molecule type" value="Genomic_DNA"/>
</dbReference>
<evidence type="ECO:0000313" key="2">
    <source>
        <dbReference type="Proteomes" id="UP001412067"/>
    </source>
</evidence>